<accession>A0A1Y0V2X7</accession>
<gene>
    <name evidence="1" type="ORF">S101447_00161</name>
</gene>
<dbReference type="Proteomes" id="UP000195633">
    <property type="component" value="Chromosome"/>
</dbReference>
<organism evidence="1 2">
    <name type="scientific">Acetobacter ascendens</name>
    <dbReference type="NCBI Taxonomy" id="481146"/>
    <lineage>
        <taxon>Bacteria</taxon>
        <taxon>Pseudomonadati</taxon>
        <taxon>Pseudomonadota</taxon>
        <taxon>Alphaproteobacteria</taxon>
        <taxon>Acetobacterales</taxon>
        <taxon>Acetobacteraceae</taxon>
        <taxon>Acetobacter</taxon>
    </lineage>
</organism>
<dbReference type="EMBL" id="CP021524">
    <property type="protein sequence ID" value="ARW09267.1"/>
    <property type="molecule type" value="Genomic_DNA"/>
</dbReference>
<proteinExistence type="predicted"/>
<protein>
    <submittedName>
        <fullName evidence="1">Uncharacterized protein</fullName>
    </submittedName>
</protein>
<evidence type="ECO:0000313" key="1">
    <source>
        <dbReference type="EMBL" id="ARW09267.1"/>
    </source>
</evidence>
<reference evidence="1 2" key="1">
    <citation type="submission" date="2017-05" db="EMBL/GenBank/DDBJ databases">
        <title>Genome sequence of Acetobacter pasteurianus subsp. ascendens strain SRCM101447.</title>
        <authorList>
            <person name="Cho S.H."/>
        </authorList>
    </citation>
    <scope>NUCLEOTIDE SEQUENCE [LARGE SCALE GENOMIC DNA]</scope>
    <source>
        <strain evidence="1 2">SRCM101447</strain>
    </source>
</reference>
<name>A0A1Y0V2X7_9PROT</name>
<evidence type="ECO:0000313" key="2">
    <source>
        <dbReference type="Proteomes" id="UP000195633"/>
    </source>
</evidence>
<sequence length="47" mass="5422">MKQELEQQVFFHLPPDRAQVCDAPARYVCAYVIRAIGFLKKQPETEG</sequence>
<dbReference type="AlphaFoldDB" id="A0A1Y0V2X7"/>